<feature type="region of interest" description="Disordered" evidence="7">
    <location>
        <begin position="98"/>
        <end position="118"/>
    </location>
</feature>
<dbReference type="GO" id="GO:0006896">
    <property type="term" value="P:Golgi to vacuole transport"/>
    <property type="evidence" value="ECO:0007669"/>
    <property type="project" value="TreeGrafter"/>
</dbReference>
<evidence type="ECO:0000256" key="4">
    <source>
        <dbReference type="ARBA" id="ARBA00022927"/>
    </source>
</evidence>
<dbReference type="GO" id="GO:0000938">
    <property type="term" value="C:GARP complex"/>
    <property type="evidence" value="ECO:0007669"/>
    <property type="project" value="InterPro"/>
</dbReference>
<dbReference type="Proteomes" id="UP000310158">
    <property type="component" value="Unassembled WGS sequence"/>
</dbReference>
<feature type="region of interest" description="Disordered" evidence="7">
    <location>
        <begin position="1035"/>
        <end position="1056"/>
    </location>
</feature>
<feature type="domain" description="Vacuolar protein sorting-associated protein 54 C-terminal" evidence="8">
    <location>
        <begin position="789"/>
        <end position="903"/>
    </location>
</feature>
<evidence type="ECO:0000256" key="3">
    <source>
        <dbReference type="ARBA" id="ARBA00022448"/>
    </source>
</evidence>
<accession>A0A4S4LKY0</accession>
<sequence length="1170" mass="127469">MSDYTSNPSRPASPVGPLPEITTARPAYRFNWDPSSRRPGPGSVSETTEGRGDYFNATPRVDIYGTSSTSVLEDAVPSEWSSSKHGFHAISTVVNNPHKRSAPPKAHSAVPSVPPADLPRVRRKDFDRYLKAIGPEWDRFQKSVELGRSGEALIGEPSSSASTLSVSTLDVDFSVPETPRTPRITKSLPPLSTVPQVFFEPNFDLGDPRTFNAVAETSSAASSSSSSNPRTPLTPFDPSALAHSLPLLEKLSHHADTLEQHLVHEIARRATPFFAALTNLQDLQAESARCLARIQSLRTQLQHVDKNVAIRGLEAVNLESRLGHLRRIREGVRVVGGVVEMVGLARSLVGAGQWGEALGVVEALRMMWEAPPQPEVTETRSPNTPLSRISEETPDTVLFDSTTEVGVARKPVATIPLSSLTAFSSLPYQLQAMTAEIAASLTSEVVGVLKVDLVERIYGSSEVVPVGSAQLRDRLRPLVYGLVKTKCVREAMSEWRGVALGEVKGIIKRHIPSFDPEDEDPKIARKVPYERVWVSDARLMTHADFLELLRGMYRNFITCIESLQISNNTVLEVLETTISSGGLIDMPAIQDALLDVLASSAEVANILASKAISVRAEQHSKLELREFVELFNESWSFVVRCEVICRRMIVGLRGVVVGQAKSFLQAFHQSRISQSAKFVEDEQWSQADVPSSLQRIADVLVDSAVHDPHEFILRIAPAVFGPPPSPLTTTPTLMPTLSSSSSRPSSPLLSSPRASSPRPISSRPKSPHPHINGAATPSPSKHLRIEERSYFAVIVNLSLLTTDTMSRVIEFLKAFNSRTCQVVLGAGAMRSAGLKNITAKHLALASQSLSIMIALIPYVRETFRRHLNPKQAVMLVEFDKLKRDYQEHQNEIHAKLIAIMGDRLSAHIKTLQSIRWDVSPSKPGINDYMEFSVVEFVMSQVFAANNHRLSEEYSKIELPSLDAKERLLADARFIHSKLSTLKNVAAPTSMLETVVSEKRIVGQPTSPLPDMPSPRPTPSKRTSLFANDRIKGILSRTHEKALPTPSPTVSIGPISPSPRPTLSVINEANAVITNGSAASSVSAFLTPQPVEKVGFRQVNDDEAVGVDRKDGDEEEKPLDTSPGSSASDAPQGPITSSTSALVAEPESMVGEGQGEGDKQNGGVEKAVERS</sequence>
<evidence type="ECO:0000256" key="7">
    <source>
        <dbReference type="SAM" id="MobiDB-lite"/>
    </source>
</evidence>
<keyword evidence="10" id="KW-1185">Reference proteome</keyword>
<evidence type="ECO:0000256" key="2">
    <source>
        <dbReference type="ARBA" id="ARBA00009150"/>
    </source>
</evidence>
<keyword evidence="3" id="KW-0813">Transport</keyword>
<feature type="region of interest" description="Disordered" evidence="7">
    <location>
        <begin position="216"/>
        <end position="238"/>
    </location>
</feature>
<comment type="subcellular location">
    <subcellularLocation>
        <location evidence="1">Golgi apparatus</location>
        <location evidence="1">trans-Golgi network</location>
    </subcellularLocation>
</comment>
<name>A0A4S4LKY0_9AGAM</name>
<keyword evidence="5" id="KW-0333">Golgi apparatus</keyword>
<evidence type="ECO:0000313" key="10">
    <source>
        <dbReference type="Proteomes" id="UP000310158"/>
    </source>
</evidence>
<dbReference type="GO" id="GO:0042147">
    <property type="term" value="P:retrograde transport, endosome to Golgi"/>
    <property type="evidence" value="ECO:0007669"/>
    <property type="project" value="InterPro"/>
</dbReference>
<protein>
    <recommendedName>
        <fullName evidence="8">Vacuolar protein sorting-associated protein 54 C-terminal domain-containing protein</fullName>
    </recommendedName>
</protein>
<feature type="compositionally biased region" description="Polar residues" evidence="7">
    <location>
        <begin position="1"/>
        <end position="10"/>
    </location>
</feature>
<dbReference type="Pfam" id="PF07928">
    <property type="entry name" value="Vps54"/>
    <property type="match status" value="1"/>
</dbReference>
<dbReference type="GO" id="GO:0019905">
    <property type="term" value="F:syntaxin binding"/>
    <property type="evidence" value="ECO:0007669"/>
    <property type="project" value="TreeGrafter"/>
</dbReference>
<dbReference type="GO" id="GO:0005829">
    <property type="term" value="C:cytosol"/>
    <property type="evidence" value="ECO:0007669"/>
    <property type="project" value="GOC"/>
</dbReference>
<dbReference type="EMBL" id="SGPL01000486">
    <property type="protein sequence ID" value="THH12041.1"/>
    <property type="molecule type" value="Genomic_DNA"/>
</dbReference>
<evidence type="ECO:0000256" key="1">
    <source>
        <dbReference type="ARBA" id="ARBA00004601"/>
    </source>
</evidence>
<dbReference type="OrthoDB" id="10259024at2759"/>
<feature type="region of interest" description="Disordered" evidence="7">
    <location>
        <begin position="1"/>
        <end position="59"/>
    </location>
</feature>
<dbReference type="GO" id="GO:0015031">
    <property type="term" value="P:protein transport"/>
    <property type="evidence" value="ECO:0007669"/>
    <property type="project" value="UniProtKB-KW"/>
</dbReference>
<feature type="compositionally biased region" description="Polar residues" evidence="7">
    <location>
        <begin position="1121"/>
        <end position="1140"/>
    </location>
</feature>
<proteinExistence type="inferred from homology"/>
<evidence type="ECO:0000259" key="8">
    <source>
        <dbReference type="Pfam" id="PF07928"/>
    </source>
</evidence>
<organism evidence="9 10">
    <name type="scientific">Bondarzewia mesenterica</name>
    <dbReference type="NCBI Taxonomy" id="1095465"/>
    <lineage>
        <taxon>Eukaryota</taxon>
        <taxon>Fungi</taxon>
        <taxon>Dikarya</taxon>
        <taxon>Basidiomycota</taxon>
        <taxon>Agaricomycotina</taxon>
        <taxon>Agaricomycetes</taxon>
        <taxon>Russulales</taxon>
        <taxon>Bondarzewiaceae</taxon>
        <taxon>Bondarzewia</taxon>
    </lineage>
</organism>
<feature type="compositionally biased region" description="Pro residues" evidence="7">
    <location>
        <begin position="1006"/>
        <end position="1017"/>
    </location>
</feature>
<comment type="caution">
    <text evidence="9">The sequence shown here is derived from an EMBL/GenBank/DDBJ whole genome shotgun (WGS) entry which is preliminary data.</text>
</comment>
<feature type="compositionally biased region" description="Low complexity" evidence="7">
    <location>
        <begin position="727"/>
        <end position="764"/>
    </location>
</feature>
<dbReference type="AlphaFoldDB" id="A0A4S4LKY0"/>
<keyword evidence="4" id="KW-0653">Protein transport</keyword>
<comment type="similarity">
    <text evidence="2">Belongs to the VPS54 family.</text>
</comment>
<feature type="region of interest" description="Disordered" evidence="7">
    <location>
        <begin position="1095"/>
        <end position="1170"/>
    </location>
</feature>
<reference evidence="9 10" key="1">
    <citation type="submission" date="2019-02" db="EMBL/GenBank/DDBJ databases">
        <title>Genome sequencing of the rare red list fungi Bondarzewia mesenterica.</title>
        <authorList>
            <person name="Buettner E."/>
            <person name="Kellner H."/>
        </authorList>
    </citation>
    <scope>NUCLEOTIDE SEQUENCE [LARGE SCALE GENOMIC DNA]</scope>
    <source>
        <strain evidence="9 10">DSM 108281</strain>
    </source>
</reference>
<keyword evidence="6" id="KW-0175">Coiled coil</keyword>
<dbReference type="PANTHER" id="PTHR12965:SF0">
    <property type="entry name" value="VACUOLAR PROTEIN SORTING-ASSOCIATED PROTEIN 54"/>
    <property type="match status" value="1"/>
</dbReference>
<feature type="region of interest" description="Disordered" evidence="7">
    <location>
        <begin position="1002"/>
        <end position="1022"/>
    </location>
</feature>
<evidence type="ECO:0000313" key="9">
    <source>
        <dbReference type="EMBL" id="THH12041.1"/>
    </source>
</evidence>
<dbReference type="PANTHER" id="PTHR12965">
    <property type="entry name" value="VACUOLAR PROTEIN SORTING 54"/>
    <property type="match status" value="1"/>
</dbReference>
<dbReference type="InterPro" id="IPR039745">
    <property type="entry name" value="Vps54"/>
</dbReference>
<feature type="compositionally biased region" description="Low complexity" evidence="7">
    <location>
        <begin position="218"/>
        <end position="227"/>
    </location>
</feature>
<gene>
    <name evidence="9" type="ORF">EW146_g7840</name>
</gene>
<dbReference type="Gene3D" id="6.10.250.860">
    <property type="match status" value="1"/>
</dbReference>
<dbReference type="InterPro" id="IPR012501">
    <property type="entry name" value="Vps54_C"/>
</dbReference>
<feature type="region of interest" description="Disordered" evidence="7">
    <location>
        <begin position="724"/>
        <end position="779"/>
    </location>
</feature>
<evidence type="ECO:0000256" key="6">
    <source>
        <dbReference type="ARBA" id="ARBA00023054"/>
    </source>
</evidence>
<evidence type="ECO:0000256" key="5">
    <source>
        <dbReference type="ARBA" id="ARBA00023034"/>
    </source>
</evidence>